<evidence type="ECO:0000313" key="3">
    <source>
        <dbReference type="Proteomes" id="UP000054359"/>
    </source>
</evidence>
<evidence type="ECO:0000259" key="1">
    <source>
        <dbReference type="Pfam" id="PF18701"/>
    </source>
</evidence>
<gene>
    <name evidence="2" type="ORF">X975_19485</name>
</gene>
<feature type="non-terminal residue" evidence="2">
    <location>
        <position position="118"/>
    </location>
</feature>
<keyword evidence="3" id="KW-1185">Reference proteome</keyword>
<dbReference type="AlphaFoldDB" id="A0A087TZ06"/>
<name>A0A087TZ06_STEMI</name>
<proteinExistence type="predicted"/>
<reference evidence="2 3" key="1">
    <citation type="submission" date="2013-11" db="EMBL/GenBank/DDBJ databases">
        <title>Genome sequencing of Stegodyphus mimosarum.</title>
        <authorList>
            <person name="Bechsgaard J."/>
        </authorList>
    </citation>
    <scope>NUCLEOTIDE SEQUENCE [LARGE SCALE GENOMIC DNA]</scope>
</reference>
<sequence length="118" mass="14242">MSENPTYFEVLTPNHFLIGAPVSTLPEQEHFQEPIAHRQRWQLCQSVLQHSWKRWSREYFSQLLQRTKWKDQKGTFMSTVLFYSKKKTVPPLLWRLGRFIRLHLGNDGNRNLSEENYH</sequence>
<dbReference type="Pfam" id="PF18701">
    <property type="entry name" value="DUF5641"/>
    <property type="match status" value="1"/>
</dbReference>
<evidence type="ECO:0000313" key="2">
    <source>
        <dbReference type="EMBL" id="KFM70345.1"/>
    </source>
</evidence>
<dbReference type="STRING" id="407821.A0A087TZ06"/>
<protein>
    <recommendedName>
        <fullName evidence="1">DUF5641 domain-containing protein</fullName>
    </recommendedName>
</protein>
<accession>A0A087TZ06</accession>
<feature type="domain" description="DUF5641" evidence="1">
    <location>
        <begin position="39"/>
        <end position="109"/>
    </location>
</feature>
<dbReference type="InterPro" id="IPR040676">
    <property type="entry name" value="DUF5641"/>
</dbReference>
<dbReference type="Proteomes" id="UP000054359">
    <property type="component" value="Unassembled WGS sequence"/>
</dbReference>
<dbReference type="PANTHER" id="PTHR47331">
    <property type="entry name" value="PHD-TYPE DOMAIN-CONTAINING PROTEIN"/>
    <property type="match status" value="1"/>
</dbReference>
<organism evidence="2 3">
    <name type="scientific">Stegodyphus mimosarum</name>
    <name type="common">African social velvet spider</name>
    <dbReference type="NCBI Taxonomy" id="407821"/>
    <lineage>
        <taxon>Eukaryota</taxon>
        <taxon>Metazoa</taxon>
        <taxon>Ecdysozoa</taxon>
        <taxon>Arthropoda</taxon>
        <taxon>Chelicerata</taxon>
        <taxon>Arachnida</taxon>
        <taxon>Araneae</taxon>
        <taxon>Araneomorphae</taxon>
        <taxon>Entelegynae</taxon>
        <taxon>Eresoidea</taxon>
        <taxon>Eresidae</taxon>
        <taxon>Stegodyphus</taxon>
    </lineage>
</organism>
<dbReference type="OrthoDB" id="6436503at2759"/>
<dbReference type="EMBL" id="KK117390">
    <property type="protein sequence ID" value="KFM70345.1"/>
    <property type="molecule type" value="Genomic_DNA"/>
</dbReference>